<comment type="subcellular location">
    <subcellularLocation>
        <location evidence="1">Membrane</location>
        <topology evidence="1">Multi-pass membrane protein</topology>
    </subcellularLocation>
</comment>
<dbReference type="eggNOG" id="KOG0474">
    <property type="taxonomic scope" value="Eukaryota"/>
</dbReference>
<dbReference type="InterPro" id="IPR001807">
    <property type="entry name" value="ClC"/>
</dbReference>
<gene>
    <name evidence="9" type="primary">20216849</name>
    <name evidence="8" type="ORF">HELRODRAFT_88226</name>
</gene>
<dbReference type="KEGG" id="hro:HELRODRAFT_88226"/>
<dbReference type="InterPro" id="IPR014743">
    <property type="entry name" value="Cl-channel_core"/>
</dbReference>
<dbReference type="OMA" id="SKPRMFT"/>
<evidence type="ECO:0000313" key="10">
    <source>
        <dbReference type="Proteomes" id="UP000015101"/>
    </source>
</evidence>
<dbReference type="EMBL" id="KB097594">
    <property type="protein sequence ID" value="ESN93765.1"/>
    <property type="molecule type" value="Genomic_DNA"/>
</dbReference>
<name>T1G702_HELRO</name>
<feature type="transmembrane region" description="Helical" evidence="7">
    <location>
        <begin position="124"/>
        <end position="148"/>
    </location>
</feature>
<dbReference type="PRINTS" id="PR00762">
    <property type="entry name" value="CLCHANNEL"/>
</dbReference>
<evidence type="ECO:0000313" key="9">
    <source>
        <dbReference type="EnsemblMetazoa" id="HelroP88226"/>
    </source>
</evidence>
<dbReference type="Proteomes" id="UP000015101">
    <property type="component" value="Unassembled WGS sequence"/>
</dbReference>
<evidence type="ECO:0000256" key="2">
    <source>
        <dbReference type="ARBA" id="ARBA00022692"/>
    </source>
</evidence>
<keyword evidence="10" id="KW-1185">Reference proteome</keyword>
<dbReference type="Pfam" id="PF00654">
    <property type="entry name" value="Voltage_CLC"/>
    <property type="match status" value="1"/>
</dbReference>
<dbReference type="Gene3D" id="1.10.3080.10">
    <property type="entry name" value="Clc chloride channel"/>
    <property type="match status" value="1"/>
</dbReference>
<dbReference type="AlphaFoldDB" id="T1G702"/>
<feature type="transmembrane region" description="Helical" evidence="7">
    <location>
        <begin position="93"/>
        <end position="112"/>
    </location>
</feature>
<evidence type="ECO:0000313" key="8">
    <source>
        <dbReference type="EMBL" id="ESN93765.1"/>
    </source>
</evidence>
<dbReference type="PANTHER" id="PTHR11689">
    <property type="entry name" value="CHLORIDE CHANNEL PROTEIN CLC FAMILY MEMBER"/>
    <property type="match status" value="1"/>
</dbReference>
<dbReference type="GO" id="GO:0015108">
    <property type="term" value="F:chloride transmembrane transporter activity"/>
    <property type="evidence" value="ECO:0007669"/>
    <property type="project" value="InterPro"/>
</dbReference>
<organism evidence="9 10">
    <name type="scientific">Helobdella robusta</name>
    <name type="common">Californian leech</name>
    <dbReference type="NCBI Taxonomy" id="6412"/>
    <lineage>
        <taxon>Eukaryota</taxon>
        <taxon>Metazoa</taxon>
        <taxon>Spiralia</taxon>
        <taxon>Lophotrochozoa</taxon>
        <taxon>Annelida</taxon>
        <taxon>Clitellata</taxon>
        <taxon>Hirudinea</taxon>
        <taxon>Rhynchobdellida</taxon>
        <taxon>Glossiphoniidae</taxon>
        <taxon>Helobdella</taxon>
    </lineage>
</organism>
<evidence type="ECO:0000256" key="4">
    <source>
        <dbReference type="ARBA" id="ARBA00022989"/>
    </source>
</evidence>
<evidence type="ECO:0000256" key="1">
    <source>
        <dbReference type="ARBA" id="ARBA00004141"/>
    </source>
</evidence>
<evidence type="ECO:0000256" key="3">
    <source>
        <dbReference type="ARBA" id="ARBA00022737"/>
    </source>
</evidence>
<dbReference type="EMBL" id="AMQM01007293">
    <property type="status" value="NOT_ANNOTATED_CDS"/>
    <property type="molecule type" value="Genomic_DNA"/>
</dbReference>
<dbReference type="InParanoid" id="T1G702"/>
<feature type="transmembrane region" description="Helical" evidence="7">
    <location>
        <begin position="59"/>
        <end position="81"/>
    </location>
</feature>
<dbReference type="PANTHER" id="PTHR11689:SF89">
    <property type="entry name" value="CHLORIDE CHANNEL PROTEIN"/>
    <property type="match status" value="1"/>
</dbReference>
<keyword evidence="5" id="KW-0129">CBS domain</keyword>
<protein>
    <submittedName>
        <fullName evidence="8 9">Uncharacterized protein</fullName>
    </submittedName>
</protein>
<reference evidence="9" key="3">
    <citation type="submission" date="2015-06" db="UniProtKB">
        <authorList>
            <consortium name="EnsemblMetazoa"/>
        </authorList>
    </citation>
    <scope>IDENTIFICATION</scope>
</reference>
<proteinExistence type="predicted"/>
<evidence type="ECO:0000256" key="7">
    <source>
        <dbReference type="SAM" id="Phobius"/>
    </source>
</evidence>
<dbReference type="CTD" id="20216849"/>
<dbReference type="RefSeq" id="XP_009028114.1">
    <property type="nucleotide sequence ID" value="XM_009029866.1"/>
</dbReference>
<keyword evidence="6 7" id="KW-0472">Membrane</keyword>
<reference evidence="10" key="1">
    <citation type="submission" date="2012-12" db="EMBL/GenBank/DDBJ databases">
        <authorList>
            <person name="Hellsten U."/>
            <person name="Grimwood J."/>
            <person name="Chapman J.A."/>
            <person name="Shapiro H."/>
            <person name="Aerts A."/>
            <person name="Otillar R.P."/>
            <person name="Terry A.Y."/>
            <person name="Boore J.L."/>
            <person name="Simakov O."/>
            <person name="Marletaz F."/>
            <person name="Cho S.-J."/>
            <person name="Edsinger-Gonzales E."/>
            <person name="Havlak P."/>
            <person name="Kuo D.-H."/>
            <person name="Larsson T."/>
            <person name="Lv J."/>
            <person name="Arendt D."/>
            <person name="Savage R."/>
            <person name="Osoegawa K."/>
            <person name="de Jong P."/>
            <person name="Lindberg D.R."/>
            <person name="Seaver E.C."/>
            <person name="Weisblat D.A."/>
            <person name="Putnam N.H."/>
            <person name="Grigoriev I.V."/>
            <person name="Rokhsar D.S."/>
        </authorList>
    </citation>
    <scope>NUCLEOTIDE SEQUENCE</scope>
</reference>
<keyword evidence="3" id="KW-0677">Repeat</keyword>
<evidence type="ECO:0000256" key="5">
    <source>
        <dbReference type="ARBA" id="ARBA00023122"/>
    </source>
</evidence>
<dbReference type="EnsemblMetazoa" id="HelroT88226">
    <property type="protein sequence ID" value="HelroP88226"/>
    <property type="gene ID" value="HelroG88226"/>
</dbReference>
<keyword evidence="4 7" id="KW-1133">Transmembrane helix</keyword>
<accession>T1G702</accession>
<dbReference type="HOGENOM" id="CLU_1476723_0_0_1"/>
<evidence type="ECO:0000256" key="6">
    <source>
        <dbReference type="ARBA" id="ARBA00023136"/>
    </source>
</evidence>
<keyword evidence="2 7" id="KW-0812">Transmembrane</keyword>
<dbReference type="OrthoDB" id="428525at2759"/>
<reference evidence="8 10" key="2">
    <citation type="journal article" date="2013" name="Nature">
        <title>Insights into bilaterian evolution from three spiralian genomes.</title>
        <authorList>
            <person name="Simakov O."/>
            <person name="Marletaz F."/>
            <person name="Cho S.J."/>
            <person name="Edsinger-Gonzales E."/>
            <person name="Havlak P."/>
            <person name="Hellsten U."/>
            <person name="Kuo D.H."/>
            <person name="Larsson T."/>
            <person name="Lv J."/>
            <person name="Arendt D."/>
            <person name="Savage R."/>
            <person name="Osoegawa K."/>
            <person name="de Jong P."/>
            <person name="Grimwood J."/>
            <person name="Chapman J.A."/>
            <person name="Shapiro H."/>
            <person name="Aerts A."/>
            <person name="Otillar R.P."/>
            <person name="Terry A.Y."/>
            <person name="Boore J.L."/>
            <person name="Grigoriev I.V."/>
            <person name="Lindberg D.R."/>
            <person name="Seaver E.C."/>
            <person name="Weisblat D.A."/>
            <person name="Putnam N.H."/>
            <person name="Rokhsar D.S."/>
        </authorList>
    </citation>
    <scope>NUCLEOTIDE SEQUENCE</scope>
</reference>
<dbReference type="STRING" id="6412.T1G702"/>
<dbReference type="InterPro" id="IPR051280">
    <property type="entry name" value="Cl-channel/antiporter"/>
</dbReference>
<sequence length="183" mass="19830">MRKQMFHPEAIGGGAVEIIAFLNGIKVHRTLSIKNLVAKFSANVLSVGSGLPTAVQGPLITYGSVVLQIYFAIIGAGIGQFQSKPRMFTTDGVAAGVSAGFHSPIGGLLFAMEDLSSFWSKRLSWQTFFCSVVATSVAQMFNTAFSYFKITRPFGYFFMSVGRAFWWGFGEEGVSLEACLLVI</sequence>
<dbReference type="GeneID" id="20216849"/>
<dbReference type="GO" id="GO:0016020">
    <property type="term" value="C:membrane"/>
    <property type="evidence" value="ECO:0007669"/>
    <property type="project" value="UniProtKB-SubCell"/>
</dbReference>
<dbReference type="SUPFAM" id="SSF81340">
    <property type="entry name" value="Clc chloride channel"/>
    <property type="match status" value="1"/>
</dbReference>